<dbReference type="EMBL" id="FO082050">
    <property type="protein sequence ID" value="CCE82562.1"/>
    <property type="molecule type" value="Genomic_DNA"/>
</dbReference>
<comment type="similarity">
    <text evidence="2">Belongs to the aerobic coproporphyrinogen-III oxidase family.</text>
</comment>
<dbReference type="PRINTS" id="PR00073">
    <property type="entry name" value="COPRGNOXDASE"/>
</dbReference>
<dbReference type="PIRSF" id="PIRSF000166">
    <property type="entry name" value="Coproporphyri_ox"/>
    <property type="match status" value="1"/>
</dbReference>
<dbReference type="Proteomes" id="UP000005222">
    <property type="component" value="Chromosome J"/>
</dbReference>
<evidence type="ECO:0000256" key="2">
    <source>
        <dbReference type="ARBA" id="ARBA00010644"/>
    </source>
</evidence>
<evidence type="ECO:0000256" key="6">
    <source>
        <dbReference type="ARBA" id="ARBA00023244"/>
    </source>
</evidence>
<sequence length="333" mass="38152">MDYLTKLQTTMSERASIHDESLPIRQRMETLIRLKQKEITSAIEELDTEKFIRDEWERGNKGGGGLTMVLQDGSTFEKGGVNISVVHGELPPQAVARMSNDHKKLEELGTESTLKFFACGLSLVLHPKNPHAPTTHANYRYFEITDPLTGQVRAWWFGGGADLTPAYLYEEDARHFHQAHKDALDQYDASLYPKFKKWCDEYFYIKHRQETRGIGGLFFDDFDDRPAGDILRIVESCFDAFVPSYVPLVARRKDIPFSDEEKKWQQIRRGRYVEFNLVLDRGTQFGLHTPGSRVESILMSLPATASWQYNHQPAEGSPEAKLLAVLKNPVEWV</sequence>
<reference evidence="7 8" key="1">
    <citation type="journal article" date="2012" name="G3 (Bethesda)">
        <title>Pichia sorbitophila, an interspecies yeast hybrid reveals early steps of genome resolution following polyploidization.</title>
        <authorList>
            <person name="Leh Louis V."/>
            <person name="Despons L."/>
            <person name="Friedrich A."/>
            <person name="Martin T."/>
            <person name="Durrens P."/>
            <person name="Casaregola S."/>
            <person name="Neuveglise C."/>
            <person name="Fairhead C."/>
            <person name="Marck C."/>
            <person name="Cruz J.A."/>
            <person name="Straub M.L."/>
            <person name="Kugler V."/>
            <person name="Sacerdot C."/>
            <person name="Uzunov Z."/>
            <person name="Thierry A."/>
            <person name="Weiss S."/>
            <person name="Bleykasten C."/>
            <person name="De Montigny J."/>
            <person name="Jacques N."/>
            <person name="Jung P."/>
            <person name="Lemaire M."/>
            <person name="Mallet S."/>
            <person name="Morel G."/>
            <person name="Richard G.F."/>
            <person name="Sarkar A."/>
            <person name="Savel G."/>
            <person name="Schacherer J."/>
            <person name="Seret M.L."/>
            <person name="Talla E."/>
            <person name="Samson G."/>
            <person name="Jubin C."/>
            <person name="Poulain J."/>
            <person name="Vacherie B."/>
            <person name="Barbe V."/>
            <person name="Pelletier E."/>
            <person name="Sherman D.J."/>
            <person name="Westhof E."/>
            <person name="Weissenbach J."/>
            <person name="Baret P.V."/>
            <person name="Wincker P."/>
            <person name="Gaillardin C."/>
            <person name="Dujon B."/>
            <person name="Souciet J.L."/>
        </authorList>
    </citation>
    <scope>NUCLEOTIDE SEQUENCE [LARGE SCALE GENOMIC DNA]</scope>
    <source>
        <strain evidence="8">ATCC MYA-4447 / BCRC 22081 / CBS 7064 / NBRC 10061 / NRRL Y-12695</strain>
    </source>
</reference>
<comment type="subunit">
    <text evidence="3">Homodimer.</text>
</comment>
<proteinExistence type="inferred from homology"/>
<organism evidence="7 8">
    <name type="scientific">Pichia sorbitophila (strain ATCC MYA-4447 / BCRC 22081 / CBS 7064 / NBRC 10061 / NRRL Y-12695)</name>
    <name type="common">Hybrid yeast</name>
    <dbReference type="NCBI Taxonomy" id="559304"/>
    <lineage>
        <taxon>Eukaryota</taxon>
        <taxon>Fungi</taxon>
        <taxon>Dikarya</taxon>
        <taxon>Ascomycota</taxon>
        <taxon>Saccharomycotina</taxon>
        <taxon>Pichiomycetes</taxon>
        <taxon>Debaryomycetaceae</taxon>
        <taxon>Millerozyma</taxon>
    </lineage>
</organism>
<dbReference type="SUPFAM" id="SSF102886">
    <property type="entry name" value="Coproporphyrinogen III oxidase"/>
    <property type="match status" value="1"/>
</dbReference>
<dbReference type="InterPro" id="IPR018375">
    <property type="entry name" value="Coprogen_oxidase_CS"/>
</dbReference>
<keyword evidence="5" id="KW-0560">Oxidoreductase</keyword>
<evidence type="ECO:0000313" key="7">
    <source>
        <dbReference type="EMBL" id="CCE82562.1"/>
    </source>
</evidence>
<accession>G8YC81</accession>
<comment type="pathway">
    <text evidence="1">Porphyrin-containing compound metabolism; protoporphyrin-IX biosynthesis; protoporphyrinogen-IX from coproporphyrinogen-III (O2 route): step 1/1.</text>
</comment>
<dbReference type="AlphaFoldDB" id="G8YC81"/>
<dbReference type="InterPro" id="IPR036406">
    <property type="entry name" value="Coprogen_oxidase_aer_sf"/>
</dbReference>
<evidence type="ECO:0000256" key="5">
    <source>
        <dbReference type="ARBA" id="ARBA00023002"/>
    </source>
</evidence>
<dbReference type="Gene3D" id="3.40.1500.10">
    <property type="entry name" value="Coproporphyrinogen III oxidase, aerobic"/>
    <property type="match status" value="1"/>
</dbReference>
<evidence type="ECO:0000256" key="1">
    <source>
        <dbReference type="ARBA" id="ARBA00005168"/>
    </source>
</evidence>
<dbReference type="GO" id="GO:0004109">
    <property type="term" value="F:coproporphyrinogen oxidase activity"/>
    <property type="evidence" value="ECO:0007669"/>
    <property type="project" value="UniProtKB-EC"/>
</dbReference>
<keyword evidence="8" id="KW-1185">Reference proteome</keyword>
<dbReference type="OrthoDB" id="15318at2759"/>
<dbReference type="HOGENOM" id="CLU_026169_0_1_1"/>
<dbReference type="FunFam" id="3.40.1500.10:FF:000006">
    <property type="entry name" value="Coproporphyrinogen III oxidase"/>
    <property type="match status" value="1"/>
</dbReference>
<evidence type="ECO:0000256" key="4">
    <source>
        <dbReference type="ARBA" id="ARBA00012869"/>
    </source>
</evidence>
<protein>
    <recommendedName>
        <fullName evidence="4">coproporphyrinogen oxidase</fullName>
        <ecNumber evidence="4">1.3.3.3</ecNumber>
    </recommendedName>
</protein>
<gene>
    <name evidence="7" type="primary">Piso0_002292</name>
    <name evidence="7" type="ORF">GNLVRS01_PISO0J08853g</name>
</gene>
<dbReference type="eggNOG" id="KOG1518">
    <property type="taxonomic scope" value="Eukaryota"/>
</dbReference>
<keyword evidence="6" id="KW-0627">Porphyrin biosynthesis</keyword>
<dbReference type="PANTHER" id="PTHR10755:SF0">
    <property type="entry name" value="OXYGEN-DEPENDENT COPROPORPHYRINOGEN-III OXIDASE, MITOCHONDRIAL"/>
    <property type="match status" value="1"/>
</dbReference>
<dbReference type="GO" id="GO:0005737">
    <property type="term" value="C:cytoplasm"/>
    <property type="evidence" value="ECO:0007669"/>
    <property type="project" value="TreeGrafter"/>
</dbReference>
<dbReference type="UniPathway" id="UPA00251">
    <property type="reaction ID" value="UER00322"/>
</dbReference>
<dbReference type="InParanoid" id="G8YC81"/>
<dbReference type="OMA" id="NTPYTEQ"/>
<dbReference type="PANTHER" id="PTHR10755">
    <property type="entry name" value="COPROPORPHYRINOGEN III OXIDASE, MITOCHONDRIAL"/>
    <property type="match status" value="1"/>
</dbReference>
<evidence type="ECO:0000256" key="3">
    <source>
        <dbReference type="ARBA" id="ARBA00011738"/>
    </source>
</evidence>
<dbReference type="EC" id="1.3.3.3" evidence="4"/>
<dbReference type="STRING" id="559304.G8YC81"/>
<evidence type="ECO:0000313" key="8">
    <source>
        <dbReference type="Proteomes" id="UP000005222"/>
    </source>
</evidence>
<dbReference type="InterPro" id="IPR001260">
    <property type="entry name" value="Coprogen_oxidase_aer"/>
</dbReference>
<dbReference type="PROSITE" id="PS01021">
    <property type="entry name" value="COPROGEN_OXIDASE"/>
    <property type="match status" value="1"/>
</dbReference>
<name>G8YC81_PICSO</name>
<dbReference type="GO" id="GO:0006782">
    <property type="term" value="P:protoporphyrinogen IX biosynthetic process"/>
    <property type="evidence" value="ECO:0007669"/>
    <property type="project" value="UniProtKB-UniPathway"/>
</dbReference>
<dbReference type="Pfam" id="PF01218">
    <property type="entry name" value="Coprogen_oxidas"/>
    <property type="match status" value="1"/>
</dbReference>
<dbReference type="FunCoup" id="G8YC81">
    <property type="interactions" value="942"/>
</dbReference>
<dbReference type="NCBIfam" id="NF003727">
    <property type="entry name" value="PRK05330.1"/>
    <property type="match status" value="1"/>
</dbReference>